<organism evidence="2 3">
    <name type="scientific">Pristionchus fissidentatus</name>
    <dbReference type="NCBI Taxonomy" id="1538716"/>
    <lineage>
        <taxon>Eukaryota</taxon>
        <taxon>Metazoa</taxon>
        <taxon>Ecdysozoa</taxon>
        <taxon>Nematoda</taxon>
        <taxon>Chromadorea</taxon>
        <taxon>Rhabditida</taxon>
        <taxon>Rhabditina</taxon>
        <taxon>Diplogasteromorpha</taxon>
        <taxon>Diplogasteroidea</taxon>
        <taxon>Neodiplogasteridae</taxon>
        <taxon>Pristionchus</taxon>
    </lineage>
</organism>
<comment type="caution">
    <text evidence="2">The sequence shown here is derived from an EMBL/GenBank/DDBJ whole genome shotgun (WGS) entry which is preliminary data.</text>
</comment>
<reference evidence="2" key="1">
    <citation type="submission" date="2023-10" db="EMBL/GenBank/DDBJ databases">
        <title>Genome assembly of Pristionchus species.</title>
        <authorList>
            <person name="Yoshida K."/>
            <person name="Sommer R.J."/>
        </authorList>
    </citation>
    <scope>NUCLEOTIDE SEQUENCE</scope>
    <source>
        <strain evidence="2">RS5133</strain>
    </source>
</reference>
<feature type="transmembrane region" description="Helical" evidence="1">
    <location>
        <begin position="90"/>
        <end position="112"/>
    </location>
</feature>
<dbReference type="EMBL" id="BTSY01000006">
    <property type="protein sequence ID" value="GMT34613.1"/>
    <property type="molecule type" value="Genomic_DNA"/>
</dbReference>
<keyword evidence="3" id="KW-1185">Reference proteome</keyword>
<feature type="non-terminal residue" evidence="2">
    <location>
        <position position="133"/>
    </location>
</feature>
<evidence type="ECO:0000313" key="2">
    <source>
        <dbReference type="EMBL" id="GMT34613.1"/>
    </source>
</evidence>
<protein>
    <submittedName>
        <fullName evidence="2">Uncharacterized protein</fullName>
    </submittedName>
</protein>
<feature type="non-terminal residue" evidence="2">
    <location>
        <position position="1"/>
    </location>
</feature>
<evidence type="ECO:0000313" key="3">
    <source>
        <dbReference type="Proteomes" id="UP001432322"/>
    </source>
</evidence>
<sequence length="133" mass="14985">RSCRISLFLVKTRVVHGSRTPSCSGCQPKWGFIDNLLRKLSKIQKKCFIQTVAYLHIVVMLIACAVIYFTKFRVPGVLEMGANTLKYHPRWFFISIFAVSTSILIAGAVGIFTNHRLMTNVLILFMGTVCSLN</sequence>
<evidence type="ECO:0000256" key="1">
    <source>
        <dbReference type="SAM" id="Phobius"/>
    </source>
</evidence>
<accession>A0AAV5WVB8</accession>
<keyword evidence="1" id="KW-1133">Transmembrane helix</keyword>
<feature type="transmembrane region" description="Helical" evidence="1">
    <location>
        <begin position="47"/>
        <end position="70"/>
    </location>
</feature>
<keyword evidence="1" id="KW-0472">Membrane</keyword>
<dbReference type="Proteomes" id="UP001432322">
    <property type="component" value="Unassembled WGS sequence"/>
</dbReference>
<dbReference type="AlphaFoldDB" id="A0AAV5WVB8"/>
<proteinExistence type="predicted"/>
<gene>
    <name evidence="2" type="ORF">PFISCL1PPCAC_25910</name>
</gene>
<keyword evidence="1" id="KW-0812">Transmembrane</keyword>
<name>A0AAV5WVB8_9BILA</name>